<dbReference type="InParanoid" id="A0A0D0DVJ3"/>
<sequence>MRATEALWFSSRIAPLATVIAAGTTSGGPKGRTGRTVLDVGSSGLMDPCVDFFVDLHFDAPNVTREREHPGPPPDTPPQLWRSGLVV</sequence>
<reference evidence="2 3" key="1">
    <citation type="submission" date="2014-04" db="EMBL/GenBank/DDBJ databases">
        <authorList>
            <consortium name="DOE Joint Genome Institute"/>
            <person name="Kuo A."/>
            <person name="Kohler A."/>
            <person name="Jargeat P."/>
            <person name="Nagy L.G."/>
            <person name="Floudas D."/>
            <person name="Copeland A."/>
            <person name="Barry K.W."/>
            <person name="Cichocki N."/>
            <person name="Veneault-Fourrey C."/>
            <person name="LaButti K."/>
            <person name="Lindquist E.A."/>
            <person name="Lipzen A."/>
            <person name="Lundell T."/>
            <person name="Morin E."/>
            <person name="Murat C."/>
            <person name="Sun H."/>
            <person name="Tunlid A."/>
            <person name="Henrissat B."/>
            <person name="Grigoriev I.V."/>
            <person name="Hibbett D.S."/>
            <person name="Martin F."/>
            <person name="Nordberg H.P."/>
            <person name="Cantor M.N."/>
            <person name="Hua S.X."/>
        </authorList>
    </citation>
    <scope>NUCLEOTIDE SEQUENCE [LARGE SCALE GENOMIC DNA]</scope>
    <source>
        <strain evidence="2 3">Ve08.2h10</strain>
    </source>
</reference>
<organism evidence="2 3">
    <name type="scientific">Paxillus rubicundulus Ve08.2h10</name>
    <dbReference type="NCBI Taxonomy" id="930991"/>
    <lineage>
        <taxon>Eukaryota</taxon>
        <taxon>Fungi</taxon>
        <taxon>Dikarya</taxon>
        <taxon>Basidiomycota</taxon>
        <taxon>Agaricomycotina</taxon>
        <taxon>Agaricomycetes</taxon>
        <taxon>Agaricomycetidae</taxon>
        <taxon>Boletales</taxon>
        <taxon>Paxilineae</taxon>
        <taxon>Paxillaceae</taxon>
        <taxon>Paxillus</taxon>
    </lineage>
</organism>
<gene>
    <name evidence="2" type="ORF">PAXRUDRAFT_828854</name>
</gene>
<dbReference type="AlphaFoldDB" id="A0A0D0DVJ3"/>
<feature type="region of interest" description="Disordered" evidence="1">
    <location>
        <begin position="63"/>
        <end position="87"/>
    </location>
</feature>
<proteinExistence type="predicted"/>
<evidence type="ECO:0000313" key="2">
    <source>
        <dbReference type="EMBL" id="KIK93536.1"/>
    </source>
</evidence>
<evidence type="ECO:0000313" key="3">
    <source>
        <dbReference type="Proteomes" id="UP000054538"/>
    </source>
</evidence>
<keyword evidence="3" id="KW-1185">Reference proteome</keyword>
<name>A0A0D0DVJ3_9AGAM</name>
<dbReference type="Proteomes" id="UP000054538">
    <property type="component" value="Unassembled WGS sequence"/>
</dbReference>
<protein>
    <submittedName>
        <fullName evidence="2">Unplaced genomic scaffold scaffold_354, whole genome shotgun sequence</fullName>
    </submittedName>
</protein>
<dbReference type="HOGENOM" id="CLU_2484004_0_0_1"/>
<dbReference type="EMBL" id="KN825176">
    <property type="protein sequence ID" value="KIK93536.1"/>
    <property type="molecule type" value="Genomic_DNA"/>
</dbReference>
<reference evidence="3" key="2">
    <citation type="submission" date="2015-01" db="EMBL/GenBank/DDBJ databases">
        <title>Evolutionary Origins and Diversification of the Mycorrhizal Mutualists.</title>
        <authorList>
            <consortium name="DOE Joint Genome Institute"/>
            <consortium name="Mycorrhizal Genomics Consortium"/>
            <person name="Kohler A."/>
            <person name="Kuo A."/>
            <person name="Nagy L.G."/>
            <person name="Floudas D."/>
            <person name="Copeland A."/>
            <person name="Barry K.W."/>
            <person name="Cichocki N."/>
            <person name="Veneault-Fourrey C."/>
            <person name="LaButti K."/>
            <person name="Lindquist E.A."/>
            <person name="Lipzen A."/>
            <person name="Lundell T."/>
            <person name="Morin E."/>
            <person name="Murat C."/>
            <person name="Riley R."/>
            <person name="Ohm R."/>
            <person name="Sun H."/>
            <person name="Tunlid A."/>
            <person name="Henrissat B."/>
            <person name="Grigoriev I.V."/>
            <person name="Hibbett D.S."/>
            <person name="Martin F."/>
        </authorList>
    </citation>
    <scope>NUCLEOTIDE SEQUENCE [LARGE SCALE GENOMIC DNA]</scope>
    <source>
        <strain evidence="3">Ve08.2h10</strain>
    </source>
</reference>
<accession>A0A0D0DVJ3</accession>
<evidence type="ECO:0000256" key="1">
    <source>
        <dbReference type="SAM" id="MobiDB-lite"/>
    </source>
</evidence>